<keyword evidence="2 5" id="KW-0479">Metal-binding</keyword>
<dbReference type="InterPro" id="IPR013154">
    <property type="entry name" value="ADH-like_N"/>
</dbReference>
<dbReference type="InterPro" id="IPR008919">
    <property type="entry name" value="Retrov_capsid_N"/>
</dbReference>
<dbReference type="GeneID" id="101980249"/>
<feature type="domain" description="Alcohol dehydrogenase-like C-terminal" evidence="6">
    <location>
        <begin position="204"/>
        <end position="334"/>
    </location>
</feature>
<dbReference type="Pfam" id="PF02337">
    <property type="entry name" value="Gag_p10"/>
    <property type="match status" value="1"/>
</dbReference>
<dbReference type="InterPro" id="IPR003322">
    <property type="entry name" value="B_retro_matrix"/>
</dbReference>
<comment type="cofactor">
    <cofactor evidence="1 5">
        <name>Zn(2+)</name>
        <dbReference type="ChEBI" id="CHEBI:29105"/>
    </cofactor>
</comment>
<dbReference type="Proteomes" id="UP000694915">
    <property type="component" value="Chromosome 21"/>
</dbReference>
<evidence type="ECO:0000256" key="5">
    <source>
        <dbReference type="RuleBase" id="RU361277"/>
    </source>
</evidence>
<sequence length="719" mass="78760">MGSPGKVIKCRAAVAWTTNAPLSIEEVEVDPPKAGEVRIKILYSGVCGTDNHILEGKDKMPLPIILGHEGAGLVESVGQGVTTVKPGDKVLMFPLPECRKCIYCLHPKGNLCEKENSILSPTGLMLDGTSRFTCRGKKIYHLYGTSTFTEYTVVDEIAVAKIDAAAPMDKVCIMSCEVPTGFGAVFNTAQVTPGSTCVVFGLGGIGSAIVMACKASGASRIIGVDINEQKFRRARALGVTDCLNPRKLQKPVQEVVMEMTGVGVDFAFEAIGLIETMVSALKSCNMSYGVCVIMGVAPTGSQLSFDPMVLLPGRTLKSSIMGGYKTRDDIPKLVTDYVQKKINIDALITHKLPFEKVNKAFKLLREENCTFQEESCCGVLSAGGVARSKWCQKPGTLTSRHQAKDPHGSERIQNLDVRSGGAPQLLRTQDLKVSDGTLRKFLEDMDQAAPWFAGLGDINLPCWEKLGKDLETAKEQGTLRPGTLPLWRLVRACLKEDEEDRLDEEEEQDLEEAVAQYARERYSPEYTKPPPYNSCRKPMVSSAMSASFIKHSTWNKLASAYPVFQDPNTGQRYHEPIRYKQLKDLAEAARTYRVSASFTLGLVESLGQSAMTLADWMSTVKACVSLGQYLDFQSIYTDLAIAQARANAANGNVAWTADMMLGQGQWINNHTGFPLQVYQQINEMAIRAWKSLPSRGQVSGNLTKVIQGPTELYDELHHS</sequence>
<feature type="domain" description="Alcohol dehydrogenase-like N-terminal" evidence="8">
    <location>
        <begin position="34"/>
        <end position="162"/>
    </location>
</feature>
<gene>
    <name evidence="10" type="primary">LOC101980249</name>
</gene>
<dbReference type="PROSITE" id="PS00059">
    <property type="entry name" value="ADH_ZINC"/>
    <property type="match status" value="1"/>
</dbReference>
<comment type="similarity">
    <text evidence="5">Belongs to the zinc-containing alcohol dehydrogenase family.</text>
</comment>
<evidence type="ECO:0000256" key="3">
    <source>
        <dbReference type="ARBA" id="ARBA00022833"/>
    </source>
</evidence>
<proteinExistence type="inferred from homology"/>
<organism evidence="9 10">
    <name type="scientific">Microtus ochrogaster</name>
    <name type="common">Prairie vole</name>
    <dbReference type="NCBI Taxonomy" id="79684"/>
    <lineage>
        <taxon>Eukaryota</taxon>
        <taxon>Metazoa</taxon>
        <taxon>Chordata</taxon>
        <taxon>Craniata</taxon>
        <taxon>Vertebrata</taxon>
        <taxon>Euteleostomi</taxon>
        <taxon>Mammalia</taxon>
        <taxon>Eutheria</taxon>
        <taxon>Euarchontoglires</taxon>
        <taxon>Glires</taxon>
        <taxon>Rodentia</taxon>
        <taxon>Myomorpha</taxon>
        <taxon>Muroidea</taxon>
        <taxon>Cricetidae</taxon>
        <taxon>Arvicolinae</taxon>
        <taxon>Microtus</taxon>
    </lineage>
</organism>
<dbReference type="SUPFAM" id="SSF47836">
    <property type="entry name" value="Retroviral matrix proteins"/>
    <property type="match status" value="1"/>
</dbReference>
<dbReference type="InterPro" id="IPR010999">
    <property type="entry name" value="Retrovr_matrix"/>
</dbReference>
<keyword evidence="9" id="KW-1185">Reference proteome</keyword>
<dbReference type="SUPFAM" id="SSF51735">
    <property type="entry name" value="NAD(P)-binding Rossmann-fold domains"/>
    <property type="match status" value="1"/>
</dbReference>
<evidence type="ECO:0000313" key="10">
    <source>
        <dbReference type="RefSeq" id="XP_013205415.1"/>
    </source>
</evidence>
<dbReference type="PANTHER" id="PTHR43880">
    <property type="entry name" value="ALCOHOL DEHYDROGENASE"/>
    <property type="match status" value="1"/>
</dbReference>
<dbReference type="Pfam" id="PF00607">
    <property type="entry name" value="Gag_p24"/>
    <property type="match status" value="1"/>
</dbReference>
<reference evidence="10" key="1">
    <citation type="submission" date="2025-08" db="UniProtKB">
        <authorList>
            <consortium name="RefSeq"/>
        </authorList>
    </citation>
    <scope>IDENTIFICATION</scope>
</reference>
<accession>A0ABM1ANS4</accession>
<dbReference type="InterPro" id="IPR013149">
    <property type="entry name" value="ADH-like_C"/>
</dbReference>
<evidence type="ECO:0000256" key="2">
    <source>
        <dbReference type="ARBA" id="ARBA00022723"/>
    </source>
</evidence>
<dbReference type="InterPro" id="IPR038124">
    <property type="entry name" value="B_retro_matrix_sf"/>
</dbReference>
<dbReference type="InterPro" id="IPR002328">
    <property type="entry name" value="ADH_Zn_CS"/>
</dbReference>
<feature type="domain" description="Beta-retroviral matrix protein" evidence="7">
    <location>
        <begin position="424"/>
        <end position="495"/>
    </location>
</feature>
<evidence type="ECO:0000259" key="7">
    <source>
        <dbReference type="Pfam" id="PF02337"/>
    </source>
</evidence>
<dbReference type="SUPFAM" id="SSF47943">
    <property type="entry name" value="Retrovirus capsid protein, N-terminal core domain"/>
    <property type="match status" value="1"/>
</dbReference>
<dbReference type="Gene3D" id="3.40.50.720">
    <property type="entry name" value="NAD(P)-binding Rossmann-like Domain"/>
    <property type="match status" value="1"/>
</dbReference>
<dbReference type="Gene3D" id="1.10.375.10">
    <property type="entry name" value="Human Immunodeficiency Virus Type 1 Capsid Protein"/>
    <property type="match status" value="1"/>
</dbReference>
<dbReference type="Pfam" id="PF00107">
    <property type="entry name" value="ADH_zinc_N"/>
    <property type="match status" value="1"/>
</dbReference>
<dbReference type="Gene3D" id="1.10.150.490">
    <property type="entry name" value="Retroviral GAG p10 protein"/>
    <property type="match status" value="1"/>
</dbReference>
<dbReference type="RefSeq" id="XP_013205415.1">
    <property type="nucleotide sequence ID" value="XM_013349961.1"/>
</dbReference>
<dbReference type="InterPro" id="IPR036291">
    <property type="entry name" value="NAD(P)-bd_dom_sf"/>
</dbReference>
<name>A0ABM1ANS4_MICOH</name>
<evidence type="ECO:0000259" key="8">
    <source>
        <dbReference type="Pfam" id="PF08240"/>
    </source>
</evidence>
<protein>
    <submittedName>
        <fullName evidence="10">Alcohol dehydrogenase 1-like</fullName>
    </submittedName>
</protein>
<evidence type="ECO:0000313" key="9">
    <source>
        <dbReference type="Proteomes" id="UP000694915"/>
    </source>
</evidence>
<evidence type="ECO:0000256" key="1">
    <source>
        <dbReference type="ARBA" id="ARBA00001947"/>
    </source>
</evidence>
<evidence type="ECO:0000259" key="6">
    <source>
        <dbReference type="Pfam" id="PF00107"/>
    </source>
</evidence>
<keyword evidence="4" id="KW-0560">Oxidoreductase</keyword>
<dbReference type="SUPFAM" id="SSF50129">
    <property type="entry name" value="GroES-like"/>
    <property type="match status" value="2"/>
</dbReference>
<dbReference type="InterPro" id="IPR011032">
    <property type="entry name" value="GroES-like_sf"/>
</dbReference>
<dbReference type="PANTHER" id="PTHR43880:SF51">
    <property type="entry name" value="ALCOHOL DEHYDROGENASE 6B (CLASS V)"/>
    <property type="match status" value="1"/>
</dbReference>
<keyword evidence="3 5" id="KW-0862">Zinc</keyword>
<dbReference type="Pfam" id="PF08240">
    <property type="entry name" value="ADH_N"/>
    <property type="match status" value="1"/>
</dbReference>
<evidence type="ECO:0000256" key="4">
    <source>
        <dbReference type="ARBA" id="ARBA00023002"/>
    </source>
</evidence>
<dbReference type="Gene3D" id="3.90.180.10">
    <property type="entry name" value="Medium-chain alcohol dehydrogenases, catalytic domain"/>
    <property type="match status" value="1"/>
</dbReference>